<dbReference type="InterPro" id="IPR003594">
    <property type="entry name" value="HATPase_dom"/>
</dbReference>
<dbReference type="SUPFAM" id="SSF47384">
    <property type="entry name" value="Homodimeric domain of signal transducing histidine kinase"/>
    <property type="match status" value="1"/>
</dbReference>
<gene>
    <name evidence="10" type="ORF">JCM9140_751</name>
</gene>
<dbReference type="Pfam" id="PF00512">
    <property type="entry name" value="HisKA"/>
    <property type="match status" value="1"/>
</dbReference>
<keyword evidence="11" id="KW-1185">Reference proteome</keyword>
<dbReference type="RefSeq" id="WP_052002030.1">
    <property type="nucleotide sequence ID" value="NZ_BAUT01000004.1"/>
</dbReference>
<dbReference type="PANTHER" id="PTHR43065">
    <property type="entry name" value="SENSOR HISTIDINE KINASE"/>
    <property type="match status" value="1"/>
</dbReference>
<dbReference type="GO" id="GO:0000155">
    <property type="term" value="F:phosphorelay sensor kinase activity"/>
    <property type="evidence" value="ECO:0007669"/>
    <property type="project" value="InterPro"/>
</dbReference>
<evidence type="ECO:0000256" key="1">
    <source>
        <dbReference type="ARBA" id="ARBA00000085"/>
    </source>
</evidence>
<comment type="catalytic activity">
    <reaction evidence="1">
        <text>ATP + protein L-histidine = ADP + protein N-phospho-L-histidine.</text>
        <dbReference type="EC" id="2.7.13.3"/>
    </reaction>
</comment>
<dbReference type="GO" id="GO:0005524">
    <property type="term" value="F:ATP binding"/>
    <property type="evidence" value="ECO:0007669"/>
    <property type="project" value="UniProtKB-KW"/>
</dbReference>
<dbReference type="Pfam" id="PF02518">
    <property type="entry name" value="HATPase_c"/>
    <property type="match status" value="1"/>
</dbReference>
<comment type="caution">
    <text evidence="10">The sequence shown here is derived from an EMBL/GenBank/DDBJ whole genome shotgun (WGS) entry which is preliminary data.</text>
</comment>
<evidence type="ECO:0000256" key="4">
    <source>
        <dbReference type="ARBA" id="ARBA00022679"/>
    </source>
</evidence>
<organism evidence="10 11">
    <name type="scientific">Halalkalibacter wakoensis JCM 9140</name>
    <dbReference type="NCBI Taxonomy" id="1236970"/>
    <lineage>
        <taxon>Bacteria</taxon>
        <taxon>Bacillati</taxon>
        <taxon>Bacillota</taxon>
        <taxon>Bacilli</taxon>
        <taxon>Bacillales</taxon>
        <taxon>Bacillaceae</taxon>
        <taxon>Halalkalibacter</taxon>
    </lineage>
</organism>
<dbReference type="CDD" id="cd00082">
    <property type="entry name" value="HisKA"/>
    <property type="match status" value="1"/>
</dbReference>
<evidence type="ECO:0000256" key="7">
    <source>
        <dbReference type="ARBA" id="ARBA00022840"/>
    </source>
</evidence>
<feature type="domain" description="Histidine kinase" evidence="9">
    <location>
        <begin position="20"/>
        <end position="225"/>
    </location>
</feature>
<keyword evidence="7" id="KW-0067">ATP-binding</keyword>
<dbReference type="PANTHER" id="PTHR43065:SF34">
    <property type="entry name" value="SPORULATION KINASE A"/>
    <property type="match status" value="1"/>
</dbReference>
<proteinExistence type="predicted"/>
<protein>
    <recommendedName>
        <fullName evidence="2">histidine kinase</fullName>
        <ecNumber evidence="2">2.7.13.3</ecNumber>
    </recommendedName>
</protein>
<dbReference type="SMART" id="SM00388">
    <property type="entry name" value="HisKA"/>
    <property type="match status" value="1"/>
</dbReference>
<evidence type="ECO:0000313" key="10">
    <source>
        <dbReference type="EMBL" id="GAE24799.1"/>
    </source>
</evidence>
<evidence type="ECO:0000256" key="6">
    <source>
        <dbReference type="ARBA" id="ARBA00022777"/>
    </source>
</evidence>
<name>W4Q094_9BACI</name>
<dbReference type="SUPFAM" id="SSF55874">
    <property type="entry name" value="ATPase domain of HSP90 chaperone/DNA topoisomerase II/histidine kinase"/>
    <property type="match status" value="1"/>
</dbReference>
<dbReference type="OrthoDB" id="9815750at2"/>
<dbReference type="EC" id="2.7.13.3" evidence="2"/>
<evidence type="ECO:0000313" key="11">
    <source>
        <dbReference type="Proteomes" id="UP000018890"/>
    </source>
</evidence>
<dbReference type="SMART" id="SM00387">
    <property type="entry name" value="HATPase_c"/>
    <property type="match status" value="1"/>
</dbReference>
<dbReference type="Gene3D" id="3.30.565.10">
    <property type="entry name" value="Histidine kinase-like ATPase, C-terminal domain"/>
    <property type="match status" value="1"/>
</dbReference>
<dbReference type="InterPro" id="IPR003661">
    <property type="entry name" value="HisK_dim/P_dom"/>
</dbReference>
<dbReference type="InterPro" id="IPR036097">
    <property type="entry name" value="HisK_dim/P_sf"/>
</dbReference>
<keyword evidence="8" id="KW-0902">Two-component regulatory system</keyword>
<keyword evidence="4" id="KW-0808">Transferase</keyword>
<dbReference type="PROSITE" id="PS50109">
    <property type="entry name" value="HIS_KIN"/>
    <property type="match status" value="1"/>
</dbReference>
<dbReference type="InterPro" id="IPR005467">
    <property type="entry name" value="His_kinase_dom"/>
</dbReference>
<dbReference type="AlphaFoldDB" id="W4Q094"/>
<accession>W4Q094</accession>
<keyword evidence="5" id="KW-0547">Nucleotide-binding</keyword>
<evidence type="ECO:0000256" key="3">
    <source>
        <dbReference type="ARBA" id="ARBA00022553"/>
    </source>
</evidence>
<reference evidence="10" key="1">
    <citation type="journal article" date="2014" name="Genome Announc.">
        <title>Draft Genome Sequences of Three Alkaliphilic Bacillus Strains, Bacillus wakoensis JCM 9140T, Bacillus akibai JCM 9157T, and Bacillus hemicellulosilyticus JCM 9152T.</title>
        <authorList>
            <person name="Yuki M."/>
            <person name="Oshima K."/>
            <person name="Suda W."/>
            <person name="Oshida Y."/>
            <person name="Kitamura K."/>
            <person name="Iida T."/>
            <person name="Hattori M."/>
            <person name="Ohkuma M."/>
        </authorList>
    </citation>
    <scope>NUCLEOTIDE SEQUENCE [LARGE SCALE GENOMIC DNA]</scope>
    <source>
        <strain evidence="10">JCM 9140</strain>
    </source>
</reference>
<dbReference type="STRING" id="1236970.JCM9140_751"/>
<dbReference type="InterPro" id="IPR004358">
    <property type="entry name" value="Sig_transdc_His_kin-like_C"/>
</dbReference>
<evidence type="ECO:0000259" key="9">
    <source>
        <dbReference type="PROSITE" id="PS50109"/>
    </source>
</evidence>
<dbReference type="EMBL" id="BAUT01000004">
    <property type="protein sequence ID" value="GAE24799.1"/>
    <property type="molecule type" value="Genomic_DNA"/>
</dbReference>
<dbReference type="InterPro" id="IPR036890">
    <property type="entry name" value="HATPase_C_sf"/>
</dbReference>
<dbReference type="Gene3D" id="1.10.287.130">
    <property type="match status" value="1"/>
</dbReference>
<evidence type="ECO:0000256" key="2">
    <source>
        <dbReference type="ARBA" id="ARBA00012438"/>
    </source>
</evidence>
<evidence type="ECO:0000256" key="8">
    <source>
        <dbReference type="ARBA" id="ARBA00023012"/>
    </source>
</evidence>
<keyword evidence="6 10" id="KW-0418">Kinase</keyword>
<dbReference type="Proteomes" id="UP000018890">
    <property type="component" value="Unassembled WGS sequence"/>
</dbReference>
<dbReference type="PRINTS" id="PR00344">
    <property type="entry name" value="BCTRLSENSOR"/>
</dbReference>
<evidence type="ECO:0000256" key="5">
    <source>
        <dbReference type="ARBA" id="ARBA00022741"/>
    </source>
</evidence>
<sequence>MDDLIRKSDKLAVVAQLAAGVAHEIRNPLTTIKGFLQVFQKEEKYNSFYLNLVMEELERVESIIYEYLTLAKPNFENKFQKIDMVHLVNQLITLTEAQSNMNNVKLDFEYEQVPMIYGLEKQLKQVLINLIRNSIEAIAEKGVITVRIANHPHNQICIQVEDNGCGIPKERIERLGEPFYSTKEKGTGLGLMVCYKIIEHHNGVFNIYSKEGFGTKMEIILPTSVAMETNEALPQ</sequence>
<keyword evidence="3" id="KW-0597">Phosphoprotein</keyword>